<evidence type="ECO:0008006" key="6">
    <source>
        <dbReference type="Google" id="ProtNLM"/>
    </source>
</evidence>
<evidence type="ECO:0000256" key="2">
    <source>
        <dbReference type="ARBA" id="ARBA00022729"/>
    </source>
</evidence>
<comment type="caution">
    <text evidence="4">The sequence shown here is derived from an EMBL/GenBank/DDBJ whole genome shotgun (WGS) entry which is preliminary data.</text>
</comment>
<dbReference type="Pfam" id="PF13855">
    <property type="entry name" value="LRR_8"/>
    <property type="match status" value="3"/>
</dbReference>
<dbReference type="PROSITE" id="PS51450">
    <property type="entry name" value="LRR"/>
    <property type="match status" value="7"/>
</dbReference>
<protein>
    <recommendedName>
        <fullName evidence="6">Chaoptin</fullName>
    </recommendedName>
</protein>
<dbReference type="AlphaFoldDB" id="A0A834Y695"/>
<keyword evidence="1" id="KW-0433">Leucine-rich repeat</keyword>
<dbReference type="InterPro" id="IPR003591">
    <property type="entry name" value="Leu-rich_rpt_typical-subtyp"/>
</dbReference>
<dbReference type="GO" id="GO:0005615">
    <property type="term" value="C:extracellular space"/>
    <property type="evidence" value="ECO:0007669"/>
    <property type="project" value="TreeGrafter"/>
</dbReference>
<reference evidence="4 5" key="1">
    <citation type="submission" date="2020-08" db="EMBL/GenBank/DDBJ databases">
        <title>Aphidius gifuensis genome sequencing and assembly.</title>
        <authorList>
            <person name="Du Z."/>
        </authorList>
    </citation>
    <scope>NUCLEOTIDE SEQUENCE [LARGE SCALE GENOMIC DNA]</scope>
    <source>
        <strain evidence="4">YNYX2018</strain>
        <tissue evidence="4">Adults</tissue>
    </source>
</reference>
<evidence type="ECO:0000256" key="3">
    <source>
        <dbReference type="ARBA" id="ARBA00022737"/>
    </source>
</evidence>
<keyword evidence="3" id="KW-0677">Repeat</keyword>
<evidence type="ECO:0000313" key="4">
    <source>
        <dbReference type="EMBL" id="KAF7998019.1"/>
    </source>
</evidence>
<dbReference type="PANTHER" id="PTHR24373">
    <property type="entry name" value="SLIT RELATED LEUCINE-RICH REPEAT NEURONAL PROTEIN"/>
    <property type="match status" value="1"/>
</dbReference>
<dbReference type="InterPro" id="IPR026906">
    <property type="entry name" value="LRR_5"/>
</dbReference>
<dbReference type="Proteomes" id="UP000639338">
    <property type="component" value="Unassembled WGS sequence"/>
</dbReference>
<evidence type="ECO:0000256" key="1">
    <source>
        <dbReference type="ARBA" id="ARBA00022614"/>
    </source>
</evidence>
<dbReference type="InterPro" id="IPR001611">
    <property type="entry name" value="Leu-rich_rpt"/>
</dbReference>
<keyword evidence="5" id="KW-1185">Reference proteome</keyword>
<dbReference type="InterPro" id="IPR050328">
    <property type="entry name" value="Dev_Immune_Receptor"/>
</dbReference>
<dbReference type="InterPro" id="IPR032675">
    <property type="entry name" value="LRR_dom_sf"/>
</dbReference>
<accession>A0A834Y695</accession>
<keyword evidence="2" id="KW-0732">Signal</keyword>
<dbReference type="SMART" id="SM00365">
    <property type="entry name" value="LRR_SD22"/>
    <property type="match status" value="7"/>
</dbReference>
<organism evidence="4 5">
    <name type="scientific">Aphidius gifuensis</name>
    <name type="common">Parasitoid wasp</name>
    <dbReference type="NCBI Taxonomy" id="684658"/>
    <lineage>
        <taxon>Eukaryota</taxon>
        <taxon>Metazoa</taxon>
        <taxon>Ecdysozoa</taxon>
        <taxon>Arthropoda</taxon>
        <taxon>Hexapoda</taxon>
        <taxon>Insecta</taxon>
        <taxon>Pterygota</taxon>
        <taxon>Neoptera</taxon>
        <taxon>Endopterygota</taxon>
        <taxon>Hymenoptera</taxon>
        <taxon>Apocrita</taxon>
        <taxon>Ichneumonoidea</taxon>
        <taxon>Braconidae</taxon>
        <taxon>Aphidiinae</taxon>
        <taxon>Aphidius</taxon>
    </lineage>
</organism>
<dbReference type="SMART" id="SM00369">
    <property type="entry name" value="LRR_TYP"/>
    <property type="match status" value="12"/>
</dbReference>
<evidence type="ECO:0000313" key="5">
    <source>
        <dbReference type="Proteomes" id="UP000639338"/>
    </source>
</evidence>
<proteinExistence type="predicted"/>
<dbReference type="EMBL" id="JACMRX010000001">
    <property type="protein sequence ID" value="KAF7998019.1"/>
    <property type="molecule type" value="Genomic_DNA"/>
</dbReference>
<dbReference type="OrthoDB" id="7451790at2759"/>
<dbReference type="Gene3D" id="3.80.10.10">
    <property type="entry name" value="Ribonuclease Inhibitor"/>
    <property type="match status" value="5"/>
</dbReference>
<sequence>MNSNTLVSVEGGDIPCLILYISNITSIAANAFKNLSVTDLTIGLEEQELQLEPDSFNGLPLLKILRVELGEIPYNKGIFKSIRTLESVQLTTNKANQTIADYMTNEFQNIKSLSIYKSQFKDIGINKSCQSCSSITELRLSSTNITLKEKSFISFGNLTFLQLYNTSSLNFHPKTFEGLNQLKTLSIRYNELQAFDFANFTGLDKLESLNLRNNKFTSIPKYISEYLKSLDLAENKLTTIPGKVFEGIPNIEKLFLSTNEISLISQDSFTGLKKLKYLYLDENKINKISPDTFSGLNLKELLLSNNNLNVLKNEDLRGLSTVQLTLSNNQLEKLEDDVFKNIKNFYEDSKIINETISADDTNEPKTALLLDGNNLTQISQKLFDVNGDDKITCDIRGGFKICKKSGVLLSVDQTTHYFRLYIIDKEITSIAPNAFKNLTISDLILGLADKQLDLNYESFNGLPRLKLLEFESGIVPLKSNLFKSIKLINEFKFIVNGGKQSLIEILPDELKCLNTLSVQLSTNINSIGSDIYLKFYPTVLHLILRKNKIALIEKRAFTSFKSLKTLEITNTDILNNLRPGTFDELDSLKYLYLNWNGLTSISKNIFNKLVNVVRLELAFNKIKNIEIESFSGMIKLQILKLQSNQIKHLENDIFIGIPGLRELSINKNYLTYIPKNIFNRLQNLTHLKLGWNKINKIETDAFFGLDLSYLILGYNNIDVIEVGAFQGLTTDDLILSNNNIIHIDNKAFENSTIGTIHMYNVNLTVDKISWGLRESTRIFYKKSYDEEMSKIFKYWDDEKFGSFYI</sequence>
<dbReference type="SUPFAM" id="SSF52058">
    <property type="entry name" value="L domain-like"/>
    <property type="match status" value="2"/>
</dbReference>
<dbReference type="Pfam" id="PF13306">
    <property type="entry name" value="LRR_5"/>
    <property type="match status" value="3"/>
</dbReference>
<gene>
    <name evidence="4" type="ORF">HCN44_009417</name>
</gene>
<dbReference type="PANTHER" id="PTHR24373:SF370">
    <property type="entry name" value="FISH-LIPS, ISOFORM E"/>
    <property type="match status" value="1"/>
</dbReference>
<name>A0A834Y695_APHGI</name>
<dbReference type="GO" id="GO:0031012">
    <property type="term" value="C:extracellular matrix"/>
    <property type="evidence" value="ECO:0007669"/>
    <property type="project" value="TreeGrafter"/>
</dbReference>